<keyword evidence="2 6" id="KW-0540">Nuclease</keyword>
<evidence type="ECO:0000259" key="9">
    <source>
        <dbReference type="Pfam" id="PF21003"/>
    </source>
</evidence>
<dbReference type="GO" id="GO:0000014">
    <property type="term" value="F:single-stranded DNA endodeoxyribonuclease activity"/>
    <property type="evidence" value="ECO:0007669"/>
    <property type="project" value="UniProtKB-UniRule"/>
</dbReference>
<dbReference type="EMBL" id="STGW01000001">
    <property type="protein sequence ID" value="THV18438.1"/>
    <property type="molecule type" value="Genomic_DNA"/>
</dbReference>
<evidence type="ECO:0000313" key="10">
    <source>
        <dbReference type="EMBL" id="THV18438.1"/>
    </source>
</evidence>
<evidence type="ECO:0000256" key="1">
    <source>
        <dbReference type="ARBA" id="ARBA00022490"/>
    </source>
</evidence>
<accession>A0A4S8NNL8</accession>
<dbReference type="InterPro" id="IPR002793">
    <property type="entry name" value="Endonuclease_NucS"/>
</dbReference>
<comment type="function">
    <text evidence="6">Cleaves both 3' and 5' ssDNA extremities of branched DNA structures.</text>
</comment>
<keyword evidence="5 6" id="KW-0238">DNA-binding</keyword>
<dbReference type="Pfam" id="PF21003">
    <property type="entry name" value="NucS_N"/>
    <property type="match status" value="1"/>
</dbReference>
<feature type="compositionally biased region" description="Polar residues" evidence="7">
    <location>
        <begin position="1"/>
        <end position="18"/>
    </location>
</feature>
<dbReference type="Gene3D" id="2.70.180.20">
    <property type="match status" value="1"/>
</dbReference>
<dbReference type="InterPro" id="IPR011856">
    <property type="entry name" value="tRNA_endonuc-like_dom_sf"/>
</dbReference>
<keyword evidence="11" id="KW-1185">Reference proteome</keyword>
<dbReference type="Gene3D" id="3.40.1350.10">
    <property type="match status" value="1"/>
</dbReference>
<dbReference type="PANTHER" id="PTHR38814:SF1">
    <property type="entry name" value="ENDONUCLEASE NUCS"/>
    <property type="match status" value="1"/>
</dbReference>
<evidence type="ECO:0000256" key="6">
    <source>
        <dbReference type="HAMAP-Rule" id="MF_00722"/>
    </source>
</evidence>
<dbReference type="Pfam" id="PF01939">
    <property type="entry name" value="NucS_C"/>
    <property type="match status" value="1"/>
</dbReference>
<organism evidence="10 11">
    <name type="scientific">Nocardioides caeni</name>
    <dbReference type="NCBI Taxonomy" id="574700"/>
    <lineage>
        <taxon>Bacteria</taxon>
        <taxon>Bacillati</taxon>
        <taxon>Actinomycetota</taxon>
        <taxon>Actinomycetes</taxon>
        <taxon>Propionibacteriales</taxon>
        <taxon>Nocardioidaceae</taxon>
        <taxon>Nocardioides</taxon>
    </lineage>
</organism>
<comment type="caution">
    <text evidence="10">The sequence shown here is derived from an EMBL/GenBank/DDBJ whole genome shotgun (WGS) entry which is preliminary data.</text>
</comment>
<protein>
    <recommendedName>
        <fullName evidence="6">Endonuclease NucS</fullName>
        <ecNumber evidence="6">3.1.-.-</ecNumber>
    </recommendedName>
</protein>
<gene>
    <name evidence="6 10" type="primary">nucS</name>
    <name evidence="10" type="ORF">E9934_02085</name>
</gene>
<keyword evidence="4 6" id="KW-0378">Hydrolase</keyword>
<keyword evidence="1 6" id="KW-0963">Cytoplasm</keyword>
<proteinExistence type="inferred from homology"/>
<dbReference type="EC" id="3.1.-.-" evidence="6"/>
<feature type="region of interest" description="Disordered" evidence="7">
    <location>
        <begin position="1"/>
        <end position="48"/>
    </location>
</feature>
<name>A0A4S8NNL8_9ACTN</name>
<evidence type="ECO:0000256" key="4">
    <source>
        <dbReference type="ARBA" id="ARBA00022801"/>
    </source>
</evidence>
<feature type="domain" description="Endonuclease NucS C-terminal" evidence="8">
    <location>
        <begin position="160"/>
        <end position="282"/>
    </location>
</feature>
<evidence type="ECO:0000313" key="11">
    <source>
        <dbReference type="Proteomes" id="UP000307087"/>
    </source>
</evidence>
<dbReference type="InterPro" id="IPR048301">
    <property type="entry name" value="NucS_C"/>
</dbReference>
<dbReference type="Proteomes" id="UP000307087">
    <property type="component" value="Unassembled WGS sequence"/>
</dbReference>
<sequence>MRDGSRPTSQRLSSTTSERGFAQGSAGQRPAPRPRPGPSAGAARGTVDSSPVRLVVARCQVDYAGRLTAHLPMATRVLMLKADGSVLVHSDGGSYKPLNWMSPPCTVREATTEDGQVEWTVTAKAPKGQTPDTLRILIEEIHHDSRHELGLDPGLQKDGVEKHLQELLAEHPMTLAEGLTLVRREFPTAIGPVDLMCRDGEGLSVAVEIKRRGEIDGVEQLTRYLELLNRDPLLTGRGKVRGIFAAQEIKPQARVLAEDRGITCAVVDYDALRGIDNVEDRLF</sequence>
<dbReference type="NCBIfam" id="NF002876">
    <property type="entry name" value="PRK03298.1"/>
    <property type="match status" value="1"/>
</dbReference>
<evidence type="ECO:0000259" key="8">
    <source>
        <dbReference type="Pfam" id="PF01939"/>
    </source>
</evidence>
<dbReference type="GO" id="GO:0005737">
    <property type="term" value="C:cytoplasm"/>
    <property type="evidence" value="ECO:0007669"/>
    <property type="project" value="UniProtKB-SubCell"/>
</dbReference>
<feature type="domain" description="Endonuclease NucS N-terminal PH-like" evidence="9">
    <location>
        <begin position="51"/>
        <end position="152"/>
    </location>
</feature>
<evidence type="ECO:0000256" key="2">
    <source>
        <dbReference type="ARBA" id="ARBA00022722"/>
    </source>
</evidence>
<dbReference type="HAMAP" id="MF_00722">
    <property type="entry name" value="NucS"/>
    <property type="match status" value="1"/>
</dbReference>
<dbReference type="InterPro" id="IPR049173">
    <property type="entry name" value="NucS_N_sf"/>
</dbReference>
<evidence type="ECO:0000256" key="7">
    <source>
        <dbReference type="SAM" id="MobiDB-lite"/>
    </source>
</evidence>
<dbReference type="InterPro" id="IPR048302">
    <property type="entry name" value="NucS_N"/>
</dbReference>
<dbReference type="GO" id="GO:0003677">
    <property type="term" value="F:DNA binding"/>
    <property type="evidence" value="ECO:0007669"/>
    <property type="project" value="UniProtKB-KW"/>
</dbReference>
<evidence type="ECO:0000256" key="3">
    <source>
        <dbReference type="ARBA" id="ARBA00022759"/>
    </source>
</evidence>
<comment type="similarity">
    <text evidence="6">Belongs to the NucS endonuclease family.</text>
</comment>
<dbReference type="AlphaFoldDB" id="A0A4S8NNL8"/>
<reference evidence="10 11" key="1">
    <citation type="journal article" date="2009" name="Int. J. Syst. Evol. Microbiol.">
        <title>Nocardioides caeni sp. nov., isolated from wastewater.</title>
        <authorList>
            <person name="Yoon J.H."/>
            <person name="Kang S.J."/>
            <person name="Park S."/>
            <person name="Kim W."/>
            <person name="Oh T.K."/>
        </authorList>
    </citation>
    <scope>NUCLEOTIDE SEQUENCE [LARGE SCALE GENOMIC DNA]</scope>
    <source>
        <strain evidence="10 11">DSM 23134</strain>
    </source>
</reference>
<dbReference type="PANTHER" id="PTHR38814">
    <property type="entry name" value="ENDONUCLEASE NUCS"/>
    <property type="match status" value="1"/>
</dbReference>
<dbReference type="OrthoDB" id="3344925at2"/>
<dbReference type="CDD" id="cd22341">
    <property type="entry name" value="NucS-like"/>
    <property type="match status" value="1"/>
</dbReference>
<evidence type="ECO:0000256" key="5">
    <source>
        <dbReference type="ARBA" id="ARBA00023125"/>
    </source>
</evidence>
<keyword evidence="3 6" id="KW-0255">Endonuclease</keyword>
<comment type="subcellular location">
    <subcellularLocation>
        <location evidence="6">Cytoplasm</location>
    </subcellularLocation>
</comment>